<comment type="subunit">
    <text evidence="12">Interacts with ARAC5 and ARAC10.</text>
</comment>
<gene>
    <name evidence="16" type="ORF">MKW94_028473</name>
</gene>
<dbReference type="GO" id="GO:0051020">
    <property type="term" value="F:GTPase binding"/>
    <property type="evidence" value="ECO:0007669"/>
    <property type="project" value="UniProtKB-ARBA"/>
</dbReference>
<keyword evidence="17" id="KW-1185">Reference proteome</keyword>
<evidence type="ECO:0000256" key="10">
    <source>
        <dbReference type="ARBA" id="ARBA00047899"/>
    </source>
</evidence>
<dbReference type="Gene3D" id="3.30.200.20">
    <property type="entry name" value="Phosphorylase Kinase, domain 1"/>
    <property type="match status" value="1"/>
</dbReference>
<dbReference type="Gene3D" id="1.10.510.10">
    <property type="entry name" value="Transferase(Phosphotransferase) domain 1"/>
    <property type="match status" value="1"/>
</dbReference>
<evidence type="ECO:0000256" key="7">
    <source>
        <dbReference type="ARBA" id="ARBA00022741"/>
    </source>
</evidence>
<name>A0AA41UXV1_PAPNU</name>
<evidence type="ECO:0000256" key="9">
    <source>
        <dbReference type="ARBA" id="ARBA00022840"/>
    </source>
</evidence>
<dbReference type="SMART" id="SM00220">
    <property type="entry name" value="S_TKc"/>
    <property type="match status" value="1"/>
</dbReference>
<proteinExistence type="inferred from homology"/>
<reference evidence="16" key="1">
    <citation type="submission" date="2022-03" db="EMBL/GenBank/DDBJ databases">
        <title>A functionally conserved STORR gene fusion in Papaver species that diverged 16.8 million years ago.</title>
        <authorList>
            <person name="Catania T."/>
        </authorList>
    </citation>
    <scope>NUCLEOTIDE SEQUENCE</scope>
    <source>
        <strain evidence="16">S-191538</strain>
    </source>
</reference>
<dbReference type="SUPFAM" id="SSF56112">
    <property type="entry name" value="Protein kinase-like (PK-like)"/>
    <property type="match status" value="1"/>
</dbReference>
<evidence type="ECO:0000256" key="1">
    <source>
        <dbReference type="ARBA" id="ARBA00004496"/>
    </source>
</evidence>
<dbReference type="GO" id="GO:0005737">
    <property type="term" value="C:cytoplasm"/>
    <property type="evidence" value="ECO:0007669"/>
    <property type="project" value="UniProtKB-SubCell"/>
</dbReference>
<dbReference type="EC" id="2.7.11.1" evidence="2"/>
<comment type="caution">
    <text evidence="16">The sequence shown here is derived from an EMBL/GenBank/DDBJ whole genome shotgun (WGS) entry which is preliminary data.</text>
</comment>
<evidence type="ECO:0000259" key="15">
    <source>
        <dbReference type="PROSITE" id="PS50011"/>
    </source>
</evidence>
<accession>A0AA41UXV1</accession>
<dbReference type="FunFam" id="3.30.200.20:FF:000389">
    <property type="entry name" value="Receptor-like cytosolic serine/threonine-protein kinase RBK1"/>
    <property type="match status" value="1"/>
</dbReference>
<evidence type="ECO:0000256" key="12">
    <source>
        <dbReference type="ARBA" id="ARBA00063228"/>
    </source>
</evidence>
<dbReference type="PROSITE" id="PS00107">
    <property type="entry name" value="PROTEIN_KINASE_ATP"/>
    <property type="match status" value="1"/>
</dbReference>
<dbReference type="PROSITE" id="PS50011">
    <property type="entry name" value="PROTEIN_KINASE_DOM"/>
    <property type="match status" value="1"/>
</dbReference>
<dbReference type="InterPro" id="IPR008271">
    <property type="entry name" value="Ser/Thr_kinase_AS"/>
</dbReference>
<keyword evidence="8" id="KW-0418">Kinase</keyword>
<dbReference type="Pfam" id="PF00069">
    <property type="entry name" value="Pkinase"/>
    <property type="match status" value="1"/>
</dbReference>
<keyword evidence="5" id="KW-0597">Phosphoprotein</keyword>
<dbReference type="Proteomes" id="UP001177140">
    <property type="component" value="Unassembled WGS sequence"/>
</dbReference>
<dbReference type="AlphaFoldDB" id="A0AA41UXV1"/>
<evidence type="ECO:0000313" key="17">
    <source>
        <dbReference type="Proteomes" id="UP001177140"/>
    </source>
</evidence>
<dbReference type="PANTHER" id="PTHR47987:SF13">
    <property type="entry name" value="RECEPTOR-LIKE CYTOSOLIC SERINE_THREONINE-PROTEIN KINASE RBK2"/>
    <property type="match status" value="1"/>
</dbReference>
<evidence type="ECO:0000256" key="2">
    <source>
        <dbReference type="ARBA" id="ARBA00012513"/>
    </source>
</evidence>
<dbReference type="GO" id="GO:0005524">
    <property type="term" value="F:ATP binding"/>
    <property type="evidence" value="ECO:0007669"/>
    <property type="project" value="UniProtKB-UniRule"/>
</dbReference>
<dbReference type="EMBL" id="JAJJMA010061521">
    <property type="protein sequence ID" value="MCL7026825.1"/>
    <property type="molecule type" value="Genomic_DNA"/>
</dbReference>
<keyword evidence="7 13" id="KW-0547">Nucleotide-binding</keyword>
<dbReference type="InterPro" id="IPR046958">
    <property type="entry name" value="RBK1/2/STUNTED"/>
</dbReference>
<evidence type="ECO:0000256" key="3">
    <source>
        <dbReference type="ARBA" id="ARBA00022490"/>
    </source>
</evidence>
<comment type="catalytic activity">
    <reaction evidence="11">
        <text>L-seryl-[protein] + ATP = O-phospho-L-seryl-[protein] + ADP + H(+)</text>
        <dbReference type="Rhea" id="RHEA:17989"/>
        <dbReference type="Rhea" id="RHEA-COMP:9863"/>
        <dbReference type="Rhea" id="RHEA-COMP:11604"/>
        <dbReference type="ChEBI" id="CHEBI:15378"/>
        <dbReference type="ChEBI" id="CHEBI:29999"/>
        <dbReference type="ChEBI" id="CHEBI:30616"/>
        <dbReference type="ChEBI" id="CHEBI:83421"/>
        <dbReference type="ChEBI" id="CHEBI:456216"/>
        <dbReference type="EC" id="2.7.11.1"/>
    </reaction>
</comment>
<sequence length="378" mass="42817">MFLSVLKSRSIRRLASLPPPRGVSKVTECNRRSFSGNNGEFSSFKPSWRIFHLWELQVATRYFSSDMLIGKGGYAEVYKGCLQDGQLVAIKKLTRGTPEERTSDFLSEIGIIVHVNHPNTAKLIGYGVEGGLHLVLELSPYGSLASLLHESNRVLEWGIRYKVALGTAEGLIYLHETCPRRIIHRDIKTENILLTENFDPQITDFGLSKWLPDQWSHHTVTKFEGTFGYLAPEYVMHGIVDEKTDVFSFGVLLLELITGKRALEKDEQSLVMWAKPLLDKNKIRELVDPFLGNSYDQQQMNHLASAAALCIQRSSSLRPRMSQVVPLLKGKETGSGSGQGPTLRRTYSEEFFNVQVEEYSRGRYLKDLNRHKQIALEC</sequence>
<evidence type="ECO:0000313" key="16">
    <source>
        <dbReference type="EMBL" id="MCL7026825.1"/>
    </source>
</evidence>
<keyword evidence="4 14" id="KW-0723">Serine/threonine-protein kinase</keyword>
<dbReference type="InterPro" id="IPR017441">
    <property type="entry name" value="Protein_kinase_ATP_BS"/>
</dbReference>
<evidence type="ECO:0000256" key="11">
    <source>
        <dbReference type="ARBA" id="ARBA00048679"/>
    </source>
</evidence>
<organism evidence="16 17">
    <name type="scientific">Papaver nudicaule</name>
    <name type="common">Iceland poppy</name>
    <dbReference type="NCBI Taxonomy" id="74823"/>
    <lineage>
        <taxon>Eukaryota</taxon>
        <taxon>Viridiplantae</taxon>
        <taxon>Streptophyta</taxon>
        <taxon>Embryophyta</taxon>
        <taxon>Tracheophyta</taxon>
        <taxon>Spermatophyta</taxon>
        <taxon>Magnoliopsida</taxon>
        <taxon>Ranunculales</taxon>
        <taxon>Papaveraceae</taxon>
        <taxon>Papaveroideae</taxon>
        <taxon>Papaver</taxon>
    </lineage>
</organism>
<comment type="catalytic activity">
    <reaction evidence="10">
        <text>L-threonyl-[protein] + ATP = O-phospho-L-threonyl-[protein] + ADP + H(+)</text>
        <dbReference type="Rhea" id="RHEA:46608"/>
        <dbReference type="Rhea" id="RHEA-COMP:11060"/>
        <dbReference type="Rhea" id="RHEA-COMP:11605"/>
        <dbReference type="ChEBI" id="CHEBI:15378"/>
        <dbReference type="ChEBI" id="CHEBI:30013"/>
        <dbReference type="ChEBI" id="CHEBI:30616"/>
        <dbReference type="ChEBI" id="CHEBI:61977"/>
        <dbReference type="ChEBI" id="CHEBI:456216"/>
        <dbReference type="EC" id="2.7.11.1"/>
    </reaction>
</comment>
<dbReference type="InterPro" id="IPR011009">
    <property type="entry name" value="Kinase-like_dom_sf"/>
</dbReference>
<keyword evidence="3" id="KW-0963">Cytoplasm</keyword>
<comment type="subcellular location">
    <subcellularLocation>
        <location evidence="1">Cytoplasm</location>
    </subcellularLocation>
</comment>
<evidence type="ECO:0000256" key="6">
    <source>
        <dbReference type="ARBA" id="ARBA00022679"/>
    </source>
</evidence>
<evidence type="ECO:0000256" key="13">
    <source>
        <dbReference type="PROSITE-ProRule" id="PRU10141"/>
    </source>
</evidence>
<evidence type="ECO:0000256" key="8">
    <source>
        <dbReference type="ARBA" id="ARBA00022777"/>
    </source>
</evidence>
<evidence type="ECO:0000256" key="14">
    <source>
        <dbReference type="RuleBase" id="RU000304"/>
    </source>
</evidence>
<keyword evidence="9 13" id="KW-0067">ATP-binding</keyword>
<feature type="binding site" evidence="13">
    <location>
        <position position="92"/>
    </location>
    <ligand>
        <name>ATP</name>
        <dbReference type="ChEBI" id="CHEBI:30616"/>
    </ligand>
</feature>
<feature type="domain" description="Protein kinase" evidence="15">
    <location>
        <begin position="63"/>
        <end position="328"/>
    </location>
</feature>
<protein>
    <recommendedName>
        <fullName evidence="2">non-specific serine/threonine protein kinase</fullName>
        <ecNumber evidence="2">2.7.11.1</ecNumber>
    </recommendedName>
</protein>
<comment type="similarity">
    <text evidence="14">Belongs to the protein kinase superfamily.</text>
</comment>
<dbReference type="FunFam" id="1.10.510.10:FF:000335">
    <property type="entry name" value="receptor-like cytosolic serine/threonine-protein kinase RBK2"/>
    <property type="match status" value="1"/>
</dbReference>
<evidence type="ECO:0000256" key="4">
    <source>
        <dbReference type="ARBA" id="ARBA00022527"/>
    </source>
</evidence>
<dbReference type="InterPro" id="IPR000719">
    <property type="entry name" value="Prot_kinase_dom"/>
</dbReference>
<dbReference type="GO" id="GO:0004674">
    <property type="term" value="F:protein serine/threonine kinase activity"/>
    <property type="evidence" value="ECO:0007669"/>
    <property type="project" value="UniProtKB-KW"/>
</dbReference>
<dbReference type="PROSITE" id="PS00108">
    <property type="entry name" value="PROTEIN_KINASE_ST"/>
    <property type="match status" value="1"/>
</dbReference>
<keyword evidence="6" id="KW-0808">Transferase</keyword>
<evidence type="ECO:0000256" key="5">
    <source>
        <dbReference type="ARBA" id="ARBA00022553"/>
    </source>
</evidence>
<dbReference type="PANTHER" id="PTHR47987">
    <property type="entry name" value="OS08G0249100 PROTEIN"/>
    <property type="match status" value="1"/>
</dbReference>